<reference evidence="7 8" key="1">
    <citation type="submission" date="2016-07" db="EMBL/GenBank/DDBJ databases">
        <title>Pervasive Adenine N6-methylation of Active Genes in Fungi.</title>
        <authorList>
            <consortium name="DOE Joint Genome Institute"/>
            <person name="Mondo S.J."/>
            <person name="Dannebaum R.O."/>
            <person name="Kuo R.C."/>
            <person name="Labutti K."/>
            <person name="Haridas S."/>
            <person name="Kuo A."/>
            <person name="Salamov A."/>
            <person name="Ahrendt S.R."/>
            <person name="Lipzen A."/>
            <person name="Sullivan W."/>
            <person name="Andreopoulos W.B."/>
            <person name="Clum A."/>
            <person name="Lindquist E."/>
            <person name="Daum C."/>
            <person name="Ramamoorthy G.K."/>
            <person name="Gryganskyi A."/>
            <person name="Culley D."/>
            <person name="Magnuson J.K."/>
            <person name="James T.Y."/>
            <person name="O'Malley M.A."/>
            <person name="Stajich J.E."/>
            <person name="Spatafora J.W."/>
            <person name="Visel A."/>
            <person name="Grigoriev I.V."/>
        </authorList>
    </citation>
    <scope>NUCLEOTIDE SEQUENCE [LARGE SCALE GENOMIC DNA]</scope>
    <source>
        <strain evidence="7 8">NRRL 2496</strain>
    </source>
</reference>
<dbReference type="Gene3D" id="1.20.1050.130">
    <property type="match status" value="1"/>
</dbReference>
<dbReference type="InterPro" id="IPR014717">
    <property type="entry name" value="Transl_elong_EF1B/ribsomal_bS6"/>
</dbReference>
<evidence type="ECO:0000256" key="1">
    <source>
        <dbReference type="ARBA" id="ARBA00007411"/>
    </source>
</evidence>
<dbReference type="SMART" id="SM01182">
    <property type="entry name" value="EF-1_beta_acid"/>
    <property type="match status" value="1"/>
</dbReference>
<feature type="coiled-coil region" evidence="4">
    <location>
        <begin position="180"/>
        <end position="207"/>
    </location>
</feature>
<comment type="similarity">
    <text evidence="1">Belongs to the EF-1-beta/EF-1-delta family.</text>
</comment>
<feature type="domain" description="Translation elongation factor EF1B beta/delta subunit guanine nucleotide exchange" evidence="5">
    <location>
        <begin position="126"/>
        <end position="212"/>
    </location>
</feature>
<evidence type="ECO:0000256" key="3">
    <source>
        <dbReference type="ARBA" id="ARBA00022917"/>
    </source>
</evidence>
<dbReference type="AlphaFoldDB" id="A0A1X2HMI7"/>
<proteinExistence type="inferred from homology"/>
<evidence type="ECO:0000313" key="8">
    <source>
        <dbReference type="Proteomes" id="UP000242180"/>
    </source>
</evidence>
<dbReference type="GO" id="GO:0032232">
    <property type="term" value="P:negative regulation of actin filament bundle assembly"/>
    <property type="evidence" value="ECO:0007669"/>
    <property type="project" value="EnsemblFungi"/>
</dbReference>
<dbReference type="GO" id="GO:0005853">
    <property type="term" value="C:eukaryotic translation elongation factor 1 complex"/>
    <property type="evidence" value="ECO:0007669"/>
    <property type="project" value="EnsemblFungi"/>
</dbReference>
<dbReference type="GO" id="GO:0005085">
    <property type="term" value="F:guanyl-nucleotide exchange factor activity"/>
    <property type="evidence" value="ECO:0007669"/>
    <property type="project" value="EnsemblFungi"/>
</dbReference>
<dbReference type="GO" id="GO:0005840">
    <property type="term" value="C:ribosome"/>
    <property type="evidence" value="ECO:0007669"/>
    <property type="project" value="EnsemblFungi"/>
</dbReference>
<evidence type="ECO:0000256" key="4">
    <source>
        <dbReference type="SAM" id="Coils"/>
    </source>
</evidence>
<dbReference type="InterPro" id="IPR018940">
    <property type="entry name" value="EF-1_beta_acid_region_euk"/>
</dbReference>
<protein>
    <recommendedName>
        <fullName evidence="9">Elongation factor 1-beta</fullName>
    </recommendedName>
</protein>
<dbReference type="STRING" id="13706.A0A1X2HMI7"/>
<dbReference type="OrthoDB" id="331763at2759"/>
<dbReference type="FunCoup" id="A0A1X2HMI7">
    <property type="interactions" value="744"/>
</dbReference>
<dbReference type="Pfam" id="PF10587">
    <property type="entry name" value="EF-1_beta_acid"/>
    <property type="match status" value="1"/>
</dbReference>
<dbReference type="CDD" id="cd00292">
    <property type="entry name" value="EF1B"/>
    <property type="match status" value="1"/>
</dbReference>
<sequence>MPVTLETPVAFAVLNGFFENVSYVKGTEASDADKAVFDALTEGPSATEFPHLARWYNHIANVKGYTTKAAVEGATTAAKAEAEDDDDIDLFGSDDEEVDEEAEKVKAQRLAEYNARKAAKPKPIAKSMVTLDVKPWDDETDLEAMTAAVKEIAMDGLLWGGSQLVPIGFGIKKLQINCVVEDDKVMMDDLTDQIQELEDYVQSVDVAAMAKI</sequence>
<dbReference type="Gene3D" id="3.30.70.60">
    <property type="match status" value="1"/>
</dbReference>
<dbReference type="GO" id="GO:1990145">
    <property type="term" value="P:maintenance of translational fidelity"/>
    <property type="evidence" value="ECO:0007669"/>
    <property type="project" value="EnsemblFungi"/>
</dbReference>
<dbReference type="PANTHER" id="PTHR11595:SF21">
    <property type="entry name" value="ELONGATION FACTOR 1-BETA"/>
    <property type="match status" value="1"/>
</dbReference>
<evidence type="ECO:0000256" key="2">
    <source>
        <dbReference type="ARBA" id="ARBA00022768"/>
    </source>
</evidence>
<evidence type="ECO:0000259" key="6">
    <source>
        <dbReference type="SMART" id="SM01182"/>
    </source>
</evidence>
<dbReference type="InterPro" id="IPR036219">
    <property type="entry name" value="eEF-1beta-like_sf"/>
</dbReference>
<dbReference type="InterPro" id="IPR049720">
    <property type="entry name" value="EF1B_bsu/dsu"/>
</dbReference>
<evidence type="ECO:0000313" key="7">
    <source>
        <dbReference type="EMBL" id="ORZ00558.1"/>
    </source>
</evidence>
<dbReference type="InterPro" id="IPR036282">
    <property type="entry name" value="Glutathione-S-Trfase_C_sf"/>
</dbReference>
<keyword evidence="4" id="KW-0175">Coiled coil</keyword>
<keyword evidence="3" id="KW-0648">Protein biosynthesis</keyword>
<keyword evidence="8" id="KW-1185">Reference proteome</keyword>
<dbReference type="PANTHER" id="PTHR11595">
    <property type="entry name" value="EF-HAND AND COILED-COIL DOMAIN-CONTAINING FAMILY MEMBER"/>
    <property type="match status" value="1"/>
</dbReference>
<dbReference type="PROSITE" id="PS00824">
    <property type="entry name" value="EF1BD_1"/>
    <property type="match status" value="1"/>
</dbReference>
<dbReference type="GO" id="GO:0006449">
    <property type="term" value="P:regulation of translational termination"/>
    <property type="evidence" value="ECO:0007669"/>
    <property type="project" value="EnsemblFungi"/>
</dbReference>
<feature type="domain" description="Elongation factor 1 beta central acidic region eukaryote" evidence="6">
    <location>
        <begin position="90"/>
        <end position="117"/>
    </location>
</feature>
<dbReference type="FunFam" id="3.30.70.60:FF:000001">
    <property type="entry name" value="Elongation factor 1-beta 1 like"/>
    <property type="match status" value="1"/>
</dbReference>
<evidence type="ECO:0008006" key="9">
    <source>
        <dbReference type="Google" id="ProtNLM"/>
    </source>
</evidence>
<comment type="caution">
    <text evidence="7">The sequence shown here is derived from an EMBL/GenBank/DDBJ whole genome shotgun (WGS) entry which is preliminary data.</text>
</comment>
<dbReference type="Pfam" id="PF00736">
    <property type="entry name" value="EF1_GNE"/>
    <property type="match status" value="1"/>
</dbReference>
<dbReference type="InterPro" id="IPR001326">
    <property type="entry name" value="Transl_elong_EF1B_B/D_CS"/>
</dbReference>
<dbReference type="OMA" id="MPSQADM"/>
<dbReference type="GO" id="GO:0003746">
    <property type="term" value="F:translation elongation factor activity"/>
    <property type="evidence" value="ECO:0007669"/>
    <property type="project" value="UniProtKB-KW"/>
</dbReference>
<organism evidence="7 8">
    <name type="scientific">Syncephalastrum racemosum</name>
    <name type="common">Filamentous fungus</name>
    <dbReference type="NCBI Taxonomy" id="13706"/>
    <lineage>
        <taxon>Eukaryota</taxon>
        <taxon>Fungi</taxon>
        <taxon>Fungi incertae sedis</taxon>
        <taxon>Mucoromycota</taxon>
        <taxon>Mucoromycotina</taxon>
        <taxon>Mucoromycetes</taxon>
        <taxon>Mucorales</taxon>
        <taxon>Syncephalastraceae</taxon>
        <taxon>Syncephalastrum</taxon>
    </lineage>
</organism>
<dbReference type="Proteomes" id="UP000242180">
    <property type="component" value="Unassembled WGS sequence"/>
</dbReference>
<dbReference type="SUPFAM" id="SSF54984">
    <property type="entry name" value="eEF-1beta-like"/>
    <property type="match status" value="1"/>
</dbReference>
<keyword evidence="2" id="KW-0251">Elongation factor</keyword>
<accession>A0A1X2HMI7</accession>
<dbReference type="EMBL" id="MCGN01000002">
    <property type="protein sequence ID" value="ORZ00558.1"/>
    <property type="molecule type" value="Genomic_DNA"/>
</dbReference>
<dbReference type="InParanoid" id="A0A1X2HMI7"/>
<dbReference type="InterPro" id="IPR014038">
    <property type="entry name" value="EF1B_bsu/dsu_GNE"/>
</dbReference>
<gene>
    <name evidence="7" type="ORF">BCR43DRAFT_145974</name>
</gene>
<dbReference type="SUPFAM" id="SSF47616">
    <property type="entry name" value="GST C-terminal domain-like"/>
    <property type="match status" value="1"/>
</dbReference>
<dbReference type="SMART" id="SM00888">
    <property type="entry name" value="EF1_GNE"/>
    <property type="match status" value="1"/>
</dbReference>
<evidence type="ECO:0000259" key="5">
    <source>
        <dbReference type="SMART" id="SM00888"/>
    </source>
</evidence>
<name>A0A1X2HMI7_SYNRA</name>
<dbReference type="GO" id="GO:0005829">
    <property type="term" value="C:cytosol"/>
    <property type="evidence" value="ECO:0007669"/>
    <property type="project" value="TreeGrafter"/>
</dbReference>